<feature type="compositionally biased region" description="Basic and acidic residues" evidence="1">
    <location>
        <begin position="1465"/>
        <end position="1474"/>
    </location>
</feature>
<organism evidence="2 3">
    <name type="scientific">Ceratodon purpureus</name>
    <name type="common">Fire moss</name>
    <name type="synonym">Dicranum purpureum</name>
    <dbReference type="NCBI Taxonomy" id="3225"/>
    <lineage>
        <taxon>Eukaryota</taxon>
        <taxon>Viridiplantae</taxon>
        <taxon>Streptophyta</taxon>
        <taxon>Embryophyta</taxon>
        <taxon>Bryophyta</taxon>
        <taxon>Bryophytina</taxon>
        <taxon>Bryopsida</taxon>
        <taxon>Dicranidae</taxon>
        <taxon>Pseudoditrichales</taxon>
        <taxon>Ditrichaceae</taxon>
        <taxon>Ceratodon</taxon>
    </lineage>
</organism>
<feature type="compositionally biased region" description="Polar residues" evidence="1">
    <location>
        <begin position="145"/>
        <end position="159"/>
    </location>
</feature>
<evidence type="ECO:0000256" key="1">
    <source>
        <dbReference type="SAM" id="MobiDB-lite"/>
    </source>
</evidence>
<feature type="compositionally biased region" description="Polar residues" evidence="1">
    <location>
        <begin position="211"/>
        <end position="238"/>
    </location>
</feature>
<feature type="region of interest" description="Disordered" evidence="1">
    <location>
        <begin position="448"/>
        <end position="467"/>
    </location>
</feature>
<gene>
    <name evidence="2" type="ORF">KC19_5G110100</name>
</gene>
<feature type="region of interest" description="Disordered" evidence="1">
    <location>
        <begin position="749"/>
        <end position="855"/>
    </location>
</feature>
<comment type="caution">
    <text evidence="2">The sequence shown here is derived from an EMBL/GenBank/DDBJ whole genome shotgun (WGS) entry which is preliminary data.</text>
</comment>
<feature type="region of interest" description="Disordered" evidence="1">
    <location>
        <begin position="105"/>
        <end position="300"/>
    </location>
</feature>
<feature type="compositionally biased region" description="Polar residues" evidence="1">
    <location>
        <begin position="251"/>
        <end position="271"/>
    </location>
</feature>
<feature type="region of interest" description="Disordered" evidence="1">
    <location>
        <begin position="1332"/>
        <end position="1359"/>
    </location>
</feature>
<sequence length="1482" mass="160995">MTVEVVPKDLRYNGKPGRSFRKSKEDLALFESINDLPDSNDLDSCLVDVEPNALAGDQLLEKTVSDSDTDKNDDDWLVPAPEASVSPQSLPTNLTISTNLSAIKTTRSATLEPTRLSTPQRNPSPKVHKSPQDSKISPSRIPRFTPSTSNITVRKSSPGSLIPRASSSPRASTPSAIPRASSSPRTSSSTSGIRPPSPKSKWSTSTKTTPAQTPIKSTPAASQTPKSTLTARGSSPKFTRTSTLTSPSPSKGRNLTSNYGSTRTSPASSNVKDLPSQPGSARSIRSVGSQKETATTSKAAKPSYAYEFLSETPANLRTDLFTKKSPGSALRSLHARSLSRSYDGPSYSGSNTGSPISFQDYVSKSQDRGPSDLSRSQDRGVFQYSGFKNSTSDGRAFNSTEELSTKIPAYGGGIGRHTLKKDDGLLQSSQQNLGRETVLYQHDKSAVEDHSSIMGSSSMPDPSCSTGYTAQAQSSLSSKIGFKPFMTNSSIPSFSQHRKLLDPEFEAPQPVSTAGSHDSCEDITPAVAKSSWDAPKSRLGYVTEESSSADETSTVKRIQMGFAFKKEDVAIHTELPTSVLIDTKASNMEMAIPHLSTTAMISHVEDKGPVKVYQGLGDMEDIEDMGGNWCCGMAERYRGLCKQHECVIFKNFHNALVLNNASPEFAQPCSSTSSQDSSNDKSSASESDEEVPVAKSEHSFEKQWEENKLPTCQPIDSTPISEFLQQLAPNDHLSNCSSHVEAGDYMGSIQRNSSSASSSSANSELCVNSGAEVDEEGKRANGKDTTVWKLKTPLKLPEDTSPVENKARRSKLEKGDSSGKKKGYNKWDLDSMETSSRPRQLGKPPDFFDVTKRNEDGGVVAAISSVKSLSASESGDDDHKVNGKFISTRSSASSEPLNRSTSMNGSHVSHSDSEDEEELDQTRATRAFSPESDADLARSDSEGEMVKSKASNYLEESDYNGASAQSDHSPSESPDENSPRVLMSEFSRASSTKSNVRRFLSTSATSIDLTRSIDTTCSTQSPYEYNIWEEPSDSGRYGYPMSSANLGPAPQKSSMHTEIREPEKVEGPCNSDIEAQDSIYDYGLEKLAGYIRSASVNARKRRASVTSSESDHSKISLSRESSFDYFVDFFEAQTNLDPEARAVADLLVSAHIEAKRVEFSPGNSSRLKRMNSLLSNCSLRSDRSGEVVAKEESSWESNKSVQTLENSREGTEQIVENATLASLDKHFSSFKFGQKKYPAGEFESITTLEVVPESPPSDSGLSPSRRRYSKRFNDIISNVPEPSPICQKFMKEIEEQQNLCEGTSLSARKSAPLEPVVIKSVEIVRRPKEEEGLQASLASPAPPLIPECEGPRISSGNDAADSCNEIQVVAAVQTKKSEVKVDVGVEKEKEKKEEEKKEEKEKKVKEQADVNPDEEPDSQIEIEKAVVEQVLLPPVPNQMSKGRRDTPVMSPIRMPSTASPPKRANAHEVGDPNDKTCGCTIL</sequence>
<reference evidence="2" key="1">
    <citation type="submission" date="2020-06" db="EMBL/GenBank/DDBJ databases">
        <title>WGS assembly of Ceratodon purpureus strain R40.</title>
        <authorList>
            <person name="Carey S.B."/>
            <person name="Jenkins J."/>
            <person name="Shu S."/>
            <person name="Lovell J.T."/>
            <person name="Sreedasyam A."/>
            <person name="Maumus F."/>
            <person name="Tiley G.P."/>
            <person name="Fernandez-Pozo N."/>
            <person name="Barry K."/>
            <person name="Chen C."/>
            <person name="Wang M."/>
            <person name="Lipzen A."/>
            <person name="Daum C."/>
            <person name="Saski C.A."/>
            <person name="Payton A.C."/>
            <person name="Mcbreen J.C."/>
            <person name="Conrad R.E."/>
            <person name="Kollar L.M."/>
            <person name="Olsson S."/>
            <person name="Huttunen S."/>
            <person name="Landis J.B."/>
            <person name="Wickett N.J."/>
            <person name="Johnson M.G."/>
            <person name="Rensing S.A."/>
            <person name="Grimwood J."/>
            <person name="Schmutz J."/>
            <person name="Mcdaniel S.F."/>
        </authorList>
    </citation>
    <scope>NUCLEOTIDE SEQUENCE</scope>
    <source>
        <strain evidence="2">R40</strain>
    </source>
</reference>
<feature type="compositionally biased region" description="Basic and acidic residues" evidence="1">
    <location>
        <begin position="935"/>
        <end position="947"/>
    </location>
</feature>
<feature type="region of interest" description="Disordered" evidence="1">
    <location>
        <begin position="339"/>
        <end position="387"/>
    </location>
</feature>
<dbReference type="EMBL" id="CM026425">
    <property type="protein sequence ID" value="KAG0576820.1"/>
    <property type="molecule type" value="Genomic_DNA"/>
</dbReference>
<evidence type="ECO:0000313" key="2">
    <source>
        <dbReference type="EMBL" id="KAG0576820.1"/>
    </source>
</evidence>
<protein>
    <submittedName>
        <fullName evidence="2">Uncharacterized protein</fullName>
    </submittedName>
</protein>
<feature type="region of interest" description="Disordered" evidence="1">
    <location>
        <begin position="867"/>
        <end position="995"/>
    </location>
</feature>
<feature type="compositionally biased region" description="Basic and acidic residues" evidence="1">
    <location>
        <begin position="365"/>
        <end position="378"/>
    </location>
</feature>
<feature type="compositionally biased region" description="Low complexity" evidence="1">
    <location>
        <begin position="670"/>
        <end position="685"/>
    </location>
</feature>
<feature type="compositionally biased region" description="Polar residues" evidence="1">
    <location>
        <begin position="960"/>
        <end position="972"/>
    </location>
</feature>
<proteinExistence type="predicted"/>
<feature type="region of interest" description="Disordered" evidence="1">
    <location>
        <begin position="667"/>
        <end position="712"/>
    </location>
</feature>
<evidence type="ECO:0000313" key="3">
    <source>
        <dbReference type="Proteomes" id="UP000822688"/>
    </source>
</evidence>
<feature type="compositionally biased region" description="Polar residues" evidence="1">
    <location>
        <begin position="885"/>
        <end position="905"/>
    </location>
</feature>
<accession>A0A8T0I061</accession>
<name>A0A8T0I061_CERPU</name>
<feature type="region of interest" description="Disordered" evidence="1">
    <location>
        <begin position="1433"/>
        <end position="1482"/>
    </location>
</feature>
<feature type="compositionally biased region" description="Basic and acidic residues" evidence="1">
    <location>
        <begin position="695"/>
        <end position="708"/>
    </location>
</feature>
<feature type="compositionally biased region" description="Basic and acidic residues" evidence="1">
    <location>
        <begin position="59"/>
        <end position="70"/>
    </location>
</feature>
<feature type="compositionally biased region" description="Polar residues" evidence="1">
    <location>
        <begin position="347"/>
        <end position="364"/>
    </location>
</feature>
<feature type="compositionally biased region" description="Polar residues" evidence="1">
    <location>
        <begin position="286"/>
        <end position="298"/>
    </location>
</feature>
<dbReference type="Proteomes" id="UP000822688">
    <property type="component" value="Chromosome 5"/>
</dbReference>
<feature type="compositionally biased region" description="Low complexity" evidence="1">
    <location>
        <begin position="162"/>
        <end position="210"/>
    </location>
</feature>
<keyword evidence="3" id="KW-1185">Reference proteome</keyword>
<feature type="compositionally biased region" description="Basic and acidic residues" evidence="1">
    <location>
        <begin position="805"/>
        <end position="829"/>
    </location>
</feature>
<feature type="compositionally biased region" description="Polar residues" evidence="1">
    <location>
        <begin position="105"/>
        <end position="123"/>
    </location>
</feature>
<feature type="region of interest" description="Disordered" evidence="1">
    <location>
        <begin position="58"/>
        <end position="92"/>
    </location>
</feature>
<feature type="compositionally biased region" description="Polar residues" evidence="1">
    <location>
        <begin position="453"/>
        <end position="467"/>
    </location>
</feature>
<feature type="compositionally biased region" description="Low complexity" evidence="1">
    <location>
        <begin position="752"/>
        <end position="763"/>
    </location>
</feature>
<feature type="compositionally biased region" description="Basic and acidic residues" evidence="1">
    <location>
        <begin position="1377"/>
        <end position="1408"/>
    </location>
</feature>
<feature type="region of interest" description="Disordered" evidence="1">
    <location>
        <begin position="1377"/>
        <end position="1418"/>
    </location>
</feature>
<feature type="compositionally biased region" description="Low complexity" evidence="1">
    <location>
        <begin position="239"/>
        <end position="250"/>
    </location>
</feature>